<keyword evidence="1" id="KW-0812">Transmembrane</keyword>
<feature type="transmembrane region" description="Helical" evidence="1">
    <location>
        <begin position="24"/>
        <end position="44"/>
    </location>
</feature>
<evidence type="ECO:0000256" key="1">
    <source>
        <dbReference type="SAM" id="Phobius"/>
    </source>
</evidence>
<protein>
    <submittedName>
        <fullName evidence="2">Uncharacterized protein</fullName>
    </submittedName>
</protein>
<organism evidence="2 3">
    <name type="scientific">Streptomyces malaysiensis</name>
    <dbReference type="NCBI Taxonomy" id="92644"/>
    <lineage>
        <taxon>Bacteria</taxon>
        <taxon>Bacillati</taxon>
        <taxon>Actinomycetota</taxon>
        <taxon>Actinomycetes</taxon>
        <taxon>Kitasatosporales</taxon>
        <taxon>Streptomycetaceae</taxon>
        <taxon>Streptomyces</taxon>
        <taxon>Streptomyces violaceusniger group</taxon>
    </lineage>
</organism>
<keyword evidence="1" id="KW-1133">Transmembrane helix</keyword>
<comment type="caution">
    <text evidence="2">The sequence shown here is derived from an EMBL/GenBank/DDBJ whole genome shotgun (WGS) entry which is preliminary data.</text>
</comment>
<name>A0A2J7YWC1_STRMQ</name>
<proteinExistence type="predicted"/>
<dbReference type="AlphaFoldDB" id="A0A2J7YWC1"/>
<accession>A0A2J7YWC1</accession>
<dbReference type="EMBL" id="LJIW01000002">
    <property type="protein sequence ID" value="PNG92199.1"/>
    <property type="molecule type" value="Genomic_DNA"/>
</dbReference>
<evidence type="ECO:0000313" key="3">
    <source>
        <dbReference type="Proteomes" id="UP000236520"/>
    </source>
</evidence>
<dbReference type="Proteomes" id="UP000236520">
    <property type="component" value="Unassembled WGS sequence"/>
</dbReference>
<keyword evidence="3" id="KW-1185">Reference proteome</keyword>
<gene>
    <name evidence="2" type="ORF">SMF913_27664</name>
</gene>
<keyword evidence="1" id="KW-0472">Membrane</keyword>
<evidence type="ECO:0000313" key="2">
    <source>
        <dbReference type="EMBL" id="PNG92199.1"/>
    </source>
</evidence>
<reference evidence="2 3" key="1">
    <citation type="submission" date="2015-09" db="EMBL/GenBank/DDBJ databases">
        <title>Genome sequence, genome mining and natural product profiling of a biocontrol bacterium Streptomyces malaysiensis F913.</title>
        <authorList>
            <person name="Xu Y."/>
            <person name="Wei J."/>
            <person name="Xie J."/>
            <person name="Li T."/>
            <person name="Zhou Z."/>
        </authorList>
    </citation>
    <scope>NUCLEOTIDE SEQUENCE [LARGE SCALE GENOMIC DNA]</scope>
    <source>
        <strain evidence="2 3">F913</strain>
    </source>
</reference>
<sequence>MKYRCAATGERAALFAFRAAGRGLLLAAVPAPLVLVVWLCLVSTPAP</sequence>
<dbReference type="RefSeq" id="WP_180990876.1">
    <property type="nucleotide sequence ID" value="NZ_LJIW01000002.1"/>
</dbReference>